<comment type="similarity">
    <text evidence="1">Belongs to the NAD(P)-dependent epimerase/dehydratase family.</text>
</comment>
<evidence type="ECO:0000313" key="4">
    <source>
        <dbReference type="Proteomes" id="UP000217194"/>
    </source>
</evidence>
<evidence type="ECO:0000256" key="1">
    <source>
        <dbReference type="ARBA" id="ARBA00007637"/>
    </source>
</evidence>
<evidence type="ECO:0000259" key="2">
    <source>
        <dbReference type="Pfam" id="PF01370"/>
    </source>
</evidence>
<dbReference type="PANTHER" id="PTHR43000">
    <property type="entry name" value="DTDP-D-GLUCOSE 4,6-DEHYDRATASE-RELATED"/>
    <property type="match status" value="1"/>
</dbReference>
<organism evidence="3 4">
    <name type="scientific">Candidatus Planktophila versatilis</name>
    <dbReference type="NCBI Taxonomy" id="1884905"/>
    <lineage>
        <taxon>Bacteria</taxon>
        <taxon>Bacillati</taxon>
        <taxon>Actinomycetota</taxon>
        <taxon>Actinomycetes</taxon>
        <taxon>Candidatus Nanopelagicales</taxon>
        <taxon>Candidatus Nanopelagicaceae</taxon>
        <taxon>Candidatus Planktophila</taxon>
    </lineage>
</organism>
<sequence length="345" mass="38253">MKSLPKADLDLVAKYFQENDINLEKASFLISGMTGFVGSWLVESLMHLNKEFGLKIEITGITRNASKVNAWIDLTSKKNVKIIESDIRVCKEIAGTFTHIVHAATPTTTATRAGDLGNVFESSVTGAQNLLEIAKKQDVPPIFLHTSSGAIYEKSPSSLENIPLNWPRRDLDPSDEVDSEYARAKIETEKLIEAATIEGAVKGINARLFSFMGPRVPLQEHYSIGNFMHSGMYEDEINLAVNPATVRSYEYAADMASALIYVLGLGQAGSIHIGSDKGRELSHWAELVGKVFSKPVKNLSADLAKKPITIPYVPEHDQRIPRGLGESLLIEEQVVIWRDWLREKY</sequence>
<dbReference type="Gene3D" id="3.40.50.720">
    <property type="entry name" value="NAD(P)-binding Rossmann-like Domain"/>
    <property type="match status" value="1"/>
</dbReference>
<dbReference type="RefSeq" id="WP_095696827.1">
    <property type="nucleotide sequence ID" value="NZ_CP016778.1"/>
</dbReference>
<evidence type="ECO:0000313" key="3">
    <source>
        <dbReference type="EMBL" id="ASY22315.1"/>
    </source>
</evidence>
<gene>
    <name evidence="3" type="ORF">A1sIIB76_01700</name>
</gene>
<proteinExistence type="inferred from homology"/>
<dbReference type="Proteomes" id="UP000217194">
    <property type="component" value="Chromosome"/>
</dbReference>
<protein>
    <submittedName>
        <fullName evidence="3">Nucleoside-diphosphate-sugar epimerases</fullName>
    </submittedName>
</protein>
<dbReference type="SUPFAM" id="SSF51735">
    <property type="entry name" value="NAD(P)-binding Rossmann-fold domains"/>
    <property type="match status" value="1"/>
</dbReference>
<reference evidence="3 4" key="1">
    <citation type="submission" date="2016-07" db="EMBL/GenBank/DDBJ databases">
        <title>High microdiversification within the ubiquitous acI lineage of Actinobacteria.</title>
        <authorList>
            <person name="Neuenschwander S.M."/>
            <person name="Salcher M."/>
            <person name="Ghai R."/>
            <person name="Pernthaler J."/>
        </authorList>
    </citation>
    <scope>NUCLEOTIDE SEQUENCE [LARGE SCALE GENOMIC DNA]</scope>
    <source>
        <strain evidence="3">MMS-IIB-76</strain>
    </source>
</reference>
<accession>A0AAD0E5Z3</accession>
<dbReference type="AlphaFoldDB" id="A0AAD0E5Z3"/>
<dbReference type="InterPro" id="IPR036291">
    <property type="entry name" value="NAD(P)-bd_dom_sf"/>
</dbReference>
<dbReference type="Pfam" id="PF01370">
    <property type="entry name" value="Epimerase"/>
    <property type="match status" value="1"/>
</dbReference>
<name>A0AAD0E5Z3_9ACTN</name>
<dbReference type="EMBL" id="CP016778">
    <property type="protein sequence ID" value="ASY22315.1"/>
    <property type="molecule type" value="Genomic_DNA"/>
</dbReference>
<dbReference type="InterPro" id="IPR001509">
    <property type="entry name" value="Epimerase_deHydtase"/>
</dbReference>
<feature type="domain" description="NAD-dependent epimerase/dehydratase" evidence="2">
    <location>
        <begin position="29"/>
        <end position="266"/>
    </location>
</feature>